<accession>A0A9N8DMZ4</accession>
<dbReference type="Pfam" id="PF14748">
    <property type="entry name" value="P5CR_dimer"/>
    <property type="match status" value="1"/>
</dbReference>
<dbReference type="GO" id="GO:0004735">
    <property type="term" value="F:pyrroline-5-carboxylate reductase activity"/>
    <property type="evidence" value="ECO:0007669"/>
    <property type="project" value="UniProtKB-EC"/>
</dbReference>
<comment type="pathway">
    <text evidence="5">Amino-acid biosynthesis; L-proline biosynthesis; L-proline from L-glutamate 5-semialdehyde: step 1/1.</text>
</comment>
<dbReference type="FunFam" id="1.10.3730.10:FF:000001">
    <property type="entry name" value="Pyrroline-5-carboxylate reductase"/>
    <property type="match status" value="1"/>
</dbReference>
<dbReference type="EC" id="1.5.1.2" evidence="5"/>
<sequence>MTLSLGFIGSGMMASALMDGLIAKKTVDSPSDIICSDRFEPSLEKARSKGIKATTNNAEVCTTAKSAIVLAVKPNIIPMVCKDVVAAYPSPNDGSPLIISIAAGVSLETLETNLPGFRVCRVMPNTPCLVGEATSGFALGSLAGNDSDRDIAMKIFGSVGLAREVKEILLNAVTGLSGSGPAYVFQFIEALADGGVRAGLPRDIAMAFAAQTVKGAAEMVLETGKHPGELKDGVTSPGGTTIAGVEALEAGGFRAATISAVTKATRRSMQLGGIPEEDIVHKYNL</sequence>
<feature type="binding site" evidence="4">
    <location>
        <begin position="71"/>
        <end position="74"/>
    </location>
    <ligand>
        <name>NADP(+)</name>
        <dbReference type="ChEBI" id="CHEBI:58349"/>
    </ligand>
</feature>
<dbReference type="InterPro" id="IPR008927">
    <property type="entry name" value="6-PGluconate_DH-like_C_sf"/>
</dbReference>
<comment type="caution">
    <text evidence="8">The sequence shown here is derived from an EMBL/GenBank/DDBJ whole genome shotgun (WGS) entry which is preliminary data.</text>
</comment>
<dbReference type="PIRSF" id="PIRSF000193">
    <property type="entry name" value="Pyrrol-5-carb_rd"/>
    <property type="match status" value="1"/>
</dbReference>
<keyword evidence="5" id="KW-0028">Amino-acid biosynthesis</keyword>
<comment type="catalytic activity">
    <reaction evidence="5">
        <text>L-proline + NADP(+) = (S)-1-pyrroline-5-carboxylate + NADPH + 2 H(+)</text>
        <dbReference type="Rhea" id="RHEA:14109"/>
        <dbReference type="ChEBI" id="CHEBI:15378"/>
        <dbReference type="ChEBI" id="CHEBI:17388"/>
        <dbReference type="ChEBI" id="CHEBI:57783"/>
        <dbReference type="ChEBI" id="CHEBI:58349"/>
        <dbReference type="ChEBI" id="CHEBI:60039"/>
        <dbReference type="EC" id="1.5.1.2"/>
    </reaction>
</comment>
<dbReference type="SUPFAM" id="SSF48179">
    <property type="entry name" value="6-phosphogluconate dehydrogenase C-terminal domain-like"/>
    <property type="match status" value="1"/>
</dbReference>
<feature type="binding site" evidence="4">
    <location>
        <begin position="8"/>
        <end position="13"/>
    </location>
    <ligand>
        <name>NADP(+)</name>
        <dbReference type="ChEBI" id="CHEBI:58349"/>
    </ligand>
</feature>
<dbReference type="GO" id="GO:0055129">
    <property type="term" value="P:L-proline biosynthetic process"/>
    <property type="evidence" value="ECO:0007669"/>
    <property type="project" value="TreeGrafter"/>
</dbReference>
<evidence type="ECO:0000256" key="1">
    <source>
        <dbReference type="ARBA" id="ARBA00005525"/>
    </source>
</evidence>
<protein>
    <recommendedName>
        <fullName evidence="5">Pyrroline-5-carboxylate reductase</fullName>
        <ecNumber evidence="5">1.5.1.2</ecNumber>
    </recommendedName>
</protein>
<evidence type="ECO:0000256" key="4">
    <source>
        <dbReference type="PIRSR" id="PIRSR000193-1"/>
    </source>
</evidence>
<dbReference type="NCBIfam" id="TIGR00112">
    <property type="entry name" value="proC"/>
    <property type="match status" value="1"/>
</dbReference>
<dbReference type="PROSITE" id="PS00521">
    <property type="entry name" value="P5CR"/>
    <property type="match status" value="1"/>
</dbReference>
<name>A0A9N8DMZ4_9STRA</name>
<dbReference type="SUPFAM" id="SSF51735">
    <property type="entry name" value="NAD(P)-binding Rossmann-fold domains"/>
    <property type="match status" value="1"/>
</dbReference>
<dbReference type="OrthoDB" id="10263291at2759"/>
<dbReference type="InterPro" id="IPR028939">
    <property type="entry name" value="P5C_Rdtase_cat_N"/>
</dbReference>
<dbReference type="HAMAP" id="MF_01925">
    <property type="entry name" value="P5C_reductase"/>
    <property type="match status" value="1"/>
</dbReference>
<keyword evidence="2 4" id="KW-0521">NADP</keyword>
<dbReference type="PANTHER" id="PTHR11645">
    <property type="entry name" value="PYRROLINE-5-CARBOXYLATE REDUCTASE"/>
    <property type="match status" value="1"/>
</dbReference>
<organism evidence="8 9">
    <name type="scientific">Seminavis robusta</name>
    <dbReference type="NCBI Taxonomy" id="568900"/>
    <lineage>
        <taxon>Eukaryota</taxon>
        <taxon>Sar</taxon>
        <taxon>Stramenopiles</taxon>
        <taxon>Ochrophyta</taxon>
        <taxon>Bacillariophyta</taxon>
        <taxon>Bacillariophyceae</taxon>
        <taxon>Bacillariophycidae</taxon>
        <taxon>Naviculales</taxon>
        <taxon>Naviculaceae</taxon>
        <taxon>Seminavis</taxon>
    </lineage>
</organism>
<dbReference type="InterPro" id="IPR036291">
    <property type="entry name" value="NAD(P)-bd_dom_sf"/>
</dbReference>
<dbReference type="AlphaFoldDB" id="A0A9N8DMZ4"/>
<evidence type="ECO:0000259" key="7">
    <source>
        <dbReference type="Pfam" id="PF14748"/>
    </source>
</evidence>
<evidence type="ECO:0000256" key="3">
    <source>
        <dbReference type="ARBA" id="ARBA00023002"/>
    </source>
</evidence>
<feature type="domain" description="Pyrroline-5-carboxylate reductase catalytic N-terminal" evidence="6">
    <location>
        <begin position="5"/>
        <end position="104"/>
    </location>
</feature>
<evidence type="ECO:0000313" key="9">
    <source>
        <dbReference type="Proteomes" id="UP001153069"/>
    </source>
</evidence>
<proteinExistence type="inferred from homology"/>
<evidence type="ECO:0000259" key="6">
    <source>
        <dbReference type="Pfam" id="PF03807"/>
    </source>
</evidence>
<comment type="similarity">
    <text evidence="1 5">Belongs to the pyrroline-5-carboxylate reductase family.</text>
</comment>
<keyword evidence="9" id="KW-1185">Reference proteome</keyword>
<feature type="domain" description="Pyrroline-5-carboxylate reductase dimerisation" evidence="7">
    <location>
        <begin position="168"/>
        <end position="271"/>
    </location>
</feature>
<evidence type="ECO:0000256" key="5">
    <source>
        <dbReference type="RuleBase" id="RU003903"/>
    </source>
</evidence>
<dbReference type="PANTHER" id="PTHR11645:SF0">
    <property type="entry name" value="PYRROLINE-5-CARBOXYLATE REDUCTASE 3"/>
    <property type="match status" value="1"/>
</dbReference>
<evidence type="ECO:0000313" key="8">
    <source>
        <dbReference type="EMBL" id="CAB9505005.1"/>
    </source>
</evidence>
<keyword evidence="5" id="KW-0641">Proline biosynthesis</keyword>
<dbReference type="EMBL" id="CAICTM010000215">
    <property type="protein sequence ID" value="CAB9505005.1"/>
    <property type="molecule type" value="Genomic_DNA"/>
</dbReference>
<dbReference type="InterPro" id="IPR029036">
    <property type="entry name" value="P5CR_dimer"/>
</dbReference>
<dbReference type="Gene3D" id="1.10.3730.10">
    <property type="entry name" value="ProC C-terminal domain-like"/>
    <property type="match status" value="1"/>
</dbReference>
<dbReference type="InterPro" id="IPR000304">
    <property type="entry name" value="Pyrroline-COOH_reductase"/>
</dbReference>
<gene>
    <name evidence="8" type="ORF">SEMRO_216_G089310.1</name>
</gene>
<dbReference type="InterPro" id="IPR053790">
    <property type="entry name" value="P5CR-like_CS"/>
</dbReference>
<dbReference type="Gene3D" id="3.40.50.720">
    <property type="entry name" value="NAD(P)-binding Rossmann-like Domain"/>
    <property type="match status" value="1"/>
</dbReference>
<evidence type="ECO:0000256" key="2">
    <source>
        <dbReference type="ARBA" id="ARBA00022857"/>
    </source>
</evidence>
<keyword evidence="3 5" id="KW-0560">Oxidoreductase</keyword>
<feature type="binding site" evidence="4">
    <location>
        <position position="57"/>
    </location>
    <ligand>
        <name>NADPH</name>
        <dbReference type="ChEBI" id="CHEBI:57783"/>
    </ligand>
</feature>
<reference evidence="8" key="1">
    <citation type="submission" date="2020-06" db="EMBL/GenBank/DDBJ databases">
        <authorList>
            <consortium name="Plant Systems Biology data submission"/>
        </authorList>
    </citation>
    <scope>NUCLEOTIDE SEQUENCE</scope>
    <source>
        <strain evidence="8">D6</strain>
    </source>
</reference>
<dbReference type="Pfam" id="PF03807">
    <property type="entry name" value="F420_oxidored"/>
    <property type="match status" value="1"/>
</dbReference>
<dbReference type="Proteomes" id="UP001153069">
    <property type="component" value="Unassembled WGS sequence"/>
</dbReference>